<keyword evidence="2" id="KW-0689">Ribosomal protein</keyword>
<dbReference type="GO" id="GO:0003735">
    <property type="term" value="F:structural constituent of ribosome"/>
    <property type="evidence" value="ECO:0007669"/>
    <property type="project" value="TreeGrafter"/>
</dbReference>
<dbReference type="GO" id="GO:0005763">
    <property type="term" value="C:mitochondrial small ribosomal subunit"/>
    <property type="evidence" value="ECO:0007669"/>
    <property type="project" value="TreeGrafter"/>
</dbReference>
<sequence>MAVFRVGCSVAQRVRLRSGFALSAERSSGHRRSLCAQPSPPTPPDPPDTKPADVSKFKFMGEDVQSILTKMTGLNLEKVFKTVKQELKPPTYKLMTNEQLEEARLKAVEEAQEALRMPPVLGQRQPIDDVLAEDKILKDLEMTKYVFTDISYDTPHRERFIVVREPNGVLRKATWEERDRMIQLYFPREGRRIVPPPIFKSENISIIFAQNRHEDILDLCLLQFEPDSGEYIRVHHETYENIDKDGKYDLLHSTRHFGGLAWYLTNRKRIDGLLINMIQKDLMDDAFSLLQLYHMLHPESQSAMEAKEQQAHGVDLLKIFCRTDSKKGSYIELALQVYQETQNSSATAS</sequence>
<evidence type="ECO:0000313" key="2">
    <source>
        <dbReference type="EMBL" id="AFM87262.1"/>
    </source>
</evidence>
<organism evidence="2">
    <name type="scientific">Callorhinchus milii</name>
    <name type="common">Ghost shark</name>
    <dbReference type="NCBI Taxonomy" id="7868"/>
    <lineage>
        <taxon>Eukaryota</taxon>
        <taxon>Metazoa</taxon>
        <taxon>Chordata</taxon>
        <taxon>Craniata</taxon>
        <taxon>Vertebrata</taxon>
        <taxon>Chondrichthyes</taxon>
        <taxon>Holocephali</taxon>
        <taxon>Chimaeriformes</taxon>
        <taxon>Callorhinchidae</taxon>
        <taxon>Callorhinchus</taxon>
    </lineage>
</organism>
<dbReference type="EMBL" id="JX208948">
    <property type="protein sequence ID" value="AFM87262.1"/>
    <property type="molecule type" value="mRNA"/>
</dbReference>
<accession>K4GJ40</accession>
<dbReference type="PANTHER" id="PTHR13071:SF4">
    <property type="entry name" value="SMALL RIBOSOMAL SUBUNIT PROTEIN MS22"/>
    <property type="match status" value="1"/>
</dbReference>
<keyword evidence="2" id="KW-0687">Ribonucleoprotein</keyword>
<reference evidence="2" key="1">
    <citation type="journal article" date="2012" name="PLoS ONE">
        <title>Sequencing and Analysis of Full-Length cDNAs, 5'-ESTs and 3'-ESTs from a Cartilaginous Fish, the Elephant Shark (Callorhinchus milii).</title>
        <authorList>
            <person name="Tan Y.Y."/>
            <person name="Kodzius R."/>
            <person name="Tay B.H."/>
            <person name="Tay A."/>
            <person name="Brenner S."/>
            <person name="Venkatesh B."/>
        </authorList>
    </citation>
    <scope>NUCLEOTIDE SEQUENCE</scope>
    <source>
        <tissue evidence="2">Kidney</tissue>
    </source>
</reference>
<proteinExistence type="evidence at transcript level"/>
<dbReference type="PANTHER" id="PTHR13071">
    <property type="entry name" value="MITOCHONDRIAL 28S RIBOSOMAL PROTEIN S22"/>
    <property type="match status" value="1"/>
</dbReference>
<evidence type="ECO:0000256" key="1">
    <source>
        <dbReference type="SAM" id="MobiDB-lite"/>
    </source>
</evidence>
<protein>
    <submittedName>
        <fullName evidence="2">28S ribosomal protein S22, mitochondrial</fullName>
    </submittedName>
</protein>
<name>K4GJ40_CALMI</name>
<dbReference type="AlphaFoldDB" id="K4GJ40"/>
<dbReference type="Pfam" id="PF10245">
    <property type="entry name" value="MRP-S22"/>
    <property type="match status" value="1"/>
</dbReference>
<feature type="region of interest" description="Disordered" evidence="1">
    <location>
        <begin position="27"/>
        <end position="52"/>
    </location>
</feature>
<dbReference type="InterPro" id="IPR019374">
    <property type="entry name" value="Ribosomal_mS22"/>
</dbReference>